<reference evidence="4" key="1">
    <citation type="submission" date="2022-07" db="EMBL/GenBank/DDBJ databases">
        <title>Identification and characterization of Bacillus thuringiensis and other Bacillus cereus group isolates from spinach by whole genome sequencing.</title>
        <authorList>
            <person name="Zao X."/>
            <person name="Zervas A."/>
            <person name="Hendriks M."/>
            <person name="Rajkovic A."/>
            <person name="Van Overbeek L."/>
            <person name="Hendriksen N.B."/>
            <person name="Uyttendaele M."/>
        </authorList>
    </citation>
    <scope>NUCLEOTIDE SEQUENCE</scope>
    <source>
        <strain evidence="4">781001F-1</strain>
    </source>
</reference>
<dbReference type="EMBL" id="JANHEB010000302">
    <property type="protein sequence ID" value="MCQ6289336.1"/>
    <property type="molecule type" value="Genomic_DNA"/>
</dbReference>
<dbReference type="SUPFAM" id="SSF56801">
    <property type="entry name" value="Acetyl-CoA synthetase-like"/>
    <property type="match status" value="1"/>
</dbReference>
<evidence type="ECO:0000313" key="4">
    <source>
        <dbReference type="EMBL" id="MCQ6289336.1"/>
    </source>
</evidence>
<dbReference type="Pfam" id="PF00501">
    <property type="entry name" value="AMP-binding"/>
    <property type="match status" value="1"/>
</dbReference>
<keyword evidence="1" id="KW-0596">Phosphopantetheine</keyword>
<dbReference type="PANTHER" id="PTHR44845">
    <property type="entry name" value="CARRIER DOMAIN-CONTAINING PROTEIN"/>
    <property type="match status" value="1"/>
</dbReference>
<dbReference type="Gene3D" id="3.40.50.12780">
    <property type="entry name" value="N-terminal domain of ligase-like"/>
    <property type="match status" value="1"/>
</dbReference>
<proteinExistence type="predicted"/>
<evidence type="ECO:0000256" key="1">
    <source>
        <dbReference type="ARBA" id="ARBA00022450"/>
    </source>
</evidence>
<keyword evidence="2" id="KW-0597">Phosphoprotein</keyword>
<sequence>YLLYQQGSLAHTNPIISKTIDQLIDEYARERPTHVAMTMENQRHTYQELQVRSNQVAQALLQKGVQRQERVSFLMHRGIDAVVSMIGVFKAGGTYV</sequence>
<comment type="caution">
    <text evidence="4">The sequence shown here is derived from an EMBL/GenBank/DDBJ whole genome shotgun (WGS) entry which is preliminary data.</text>
</comment>
<accession>A0AAW5L517</accession>
<dbReference type="AlphaFoldDB" id="A0AAW5L517"/>
<feature type="domain" description="AMP-dependent synthetase/ligase" evidence="3">
    <location>
        <begin position="25"/>
        <end position="96"/>
    </location>
</feature>
<dbReference type="RefSeq" id="WP_256425669.1">
    <property type="nucleotide sequence ID" value="NZ_JANHEB010000302.1"/>
</dbReference>
<feature type="non-terminal residue" evidence="4">
    <location>
        <position position="96"/>
    </location>
</feature>
<evidence type="ECO:0000313" key="5">
    <source>
        <dbReference type="Proteomes" id="UP001204643"/>
    </source>
</evidence>
<evidence type="ECO:0000256" key="2">
    <source>
        <dbReference type="ARBA" id="ARBA00022553"/>
    </source>
</evidence>
<feature type="non-terminal residue" evidence="4">
    <location>
        <position position="1"/>
    </location>
</feature>
<organism evidence="4 5">
    <name type="scientific">Bacillus cereus</name>
    <dbReference type="NCBI Taxonomy" id="1396"/>
    <lineage>
        <taxon>Bacteria</taxon>
        <taxon>Bacillati</taxon>
        <taxon>Bacillota</taxon>
        <taxon>Bacilli</taxon>
        <taxon>Bacillales</taxon>
        <taxon>Bacillaceae</taxon>
        <taxon>Bacillus</taxon>
        <taxon>Bacillus cereus group</taxon>
    </lineage>
</organism>
<evidence type="ECO:0000259" key="3">
    <source>
        <dbReference type="Pfam" id="PF00501"/>
    </source>
</evidence>
<protein>
    <submittedName>
        <fullName evidence="4">AMP-binding protein</fullName>
    </submittedName>
</protein>
<dbReference type="PANTHER" id="PTHR44845:SF7">
    <property type="entry name" value="PLIPASTATIN SYNTHASE SUBUNIT D"/>
    <property type="match status" value="1"/>
</dbReference>
<dbReference type="InterPro" id="IPR000873">
    <property type="entry name" value="AMP-dep_synth/lig_dom"/>
</dbReference>
<gene>
    <name evidence="4" type="ORF">NPM19_32915</name>
</gene>
<name>A0AAW5L517_BACCE</name>
<dbReference type="Proteomes" id="UP001204643">
    <property type="component" value="Unassembled WGS sequence"/>
</dbReference>
<dbReference type="InterPro" id="IPR042099">
    <property type="entry name" value="ANL_N_sf"/>
</dbReference>